<organism evidence="2">
    <name type="scientific">Caldithrix abyssi</name>
    <dbReference type="NCBI Taxonomy" id="187145"/>
    <lineage>
        <taxon>Bacteria</taxon>
        <taxon>Pseudomonadati</taxon>
        <taxon>Calditrichota</taxon>
        <taxon>Calditrichia</taxon>
        <taxon>Calditrichales</taxon>
        <taxon>Calditrichaceae</taxon>
        <taxon>Caldithrix</taxon>
    </lineage>
</organism>
<evidence type="ECO:0000313" key="2">
    <source>
        <dbReference type="EMBL" id="HGY54500.1"/>
    </source>
</evidence>
<dbReference type="PANTHER" id="PTHR36966:SF1">
    <property type="entry name" value="REP-ASSOCIATED TYROSINE TRANSPOSASE"/>
    <property type="match status" value="1"/>
</dbReference>
<sequence length="222" mass="27064">MNGEEIFYKRNLPHIHPKEGFFFITFRLSGTIPKYVLERLREERENQIKTIKYRRFTKQYLDERYKADKRFFASYDKWLDECNSGPVWLKNSQIARIVYDKMMEFDTYKYKLVCFCIMSNHVHLLIDITGFKHNTDQPQRSKTTFYYLADVLRLIKGSTARQCNKLLNRSGQFWHHESYDHYVRDEKELARIIKYILNNPVKAGLTDNYSDWEFSYYKKDFF</sequence>
<dbReference type="AlphaFoldDB" id="A0A7V4WTT9"/>
<reference evidence="2" key="1">
    <citation type="journal article" date="2020" name="mSystems">
        <title>Genome- and Community-Level Interaction Insights into Carbon Utilization and Element Cycling Functions of Hydrothermarchaeota in Hydrothermal Sediment.</title>
        <authorList>
            <person name="Zhou Z."/>
            <person name="Liu Y."/>
            <person name="Xu W."/>
            <person name="Pan J."/>
            <person name="Luo Z.H."/>
            <person name="Li M."/>
        </authorList>
    </citation>
    <scope>NUCLEOTIDE SEQUENCE [LARGE SCALE GENOMIC DNA]</scope>
    <source>
        <strain evidence="2">HyVt-577</strain>
    </source>
</reference>
<dbReference type="Proteomes" id="UP000885779">
    <property type="component" value="Unassembled WGS sequence"/>
</dbReference>
<dbReference type="EMBL" id="DRQG01000021">
    <property type="protein sequence ID" value="HGY54500.1"/>
    <property type="molecule type" value="Genomic_DNA"/>
</dbReference>
<comment type="caution">
    <text evidence="2">The sequence shown here is derived from an EMBL/GenBank/DDBJ whole genome shotgun (WGS) entry which is preliminary data.</text>
</comment>
<dbReference type="InterPro" id="IPR052715">
    <property type="entry name" value="RAYT_transposase"/>
</dbReference>
<evidence type="ECO:0000259" key="1">
    <source>
        <dbReference type="SMART" id="SM01321"/>
    </source>
</evidence>
<dbReference type="PANTHER" id="PTHR36966">
    <property type="entry name" value="REP-ASSOCIATED TYROSINE TRANSPOSASE"/>
    <property type="match status" value="1"/>
</dbReference>
<dbReference type="SMART" id="SM01321">
    <property type="entry name" value="Y1_Tnp"/>
    <property type="match status" value="1"/>
</dbReference>
<protein>
    <recommendedName>
        <fullName evidence="1">Transposase IS200-like domain-containing protein</fullName>
    </recommendedName>
</protein>
<dbReference type="GO" id="GO:0043565">
    <property type="term" value="F:sequence-specific DNA binding"/>
    <property type="evidence" value="ECO:0007669"/>
    <property type="project" value="TreeGrafter"/>
</dbReference>
<dbReference type="GO" id="GO:0004803">
    <property type="term" value="F:transposase activity"/>
    <property type="evidence" value="ECO:0007669"/>
    <property type="project" value="InterPro"/>
</dbReference>
<dbReference type="Gene3D" id="3.30.70.1290">
    <property type="entry name" value="Transposase IS200-like"/>
    <property type="match status" value="1"/>
</dbReference>
<name>A0A7V4WTT9_CALAY</name>
<feature type="domain" description="Transposase IS200-like" evidence="1">
    <location>
        <begin position="87"/>
        <end position="199"/>
    </location>
</feature>
<dbReference type="GO" id="GO:0006313">
    <property type="term" value="P:DNA transposition"/>
    <property type="evidence" value="ECO:0007669"/>
    <property type="project" value="InterPro"/>
</dbReference>
<dbReference type="InterPro" id="IPR002686">
    <property type="entry name" value="Transposase_17"/>
</dbReference>
<dbReference type="InterPro" id="IPR036515">
    <property type="entry name" value="Transposase_17_sf"/>
</dbReference>
<dbReference type="SUPFAM" id="SSF143422">
    <property type="entry name" value="Transposase IS200-like"/>
    <property type="match status" value="1"/>
</dbReference>
<gene>
    <name evidence="2" type="ORF">ENK44_02235</name>
</gene>
<proteinExistence type="predicted"/>
<accession>A0A7V4WTT9</accession>